<dbReference type="Gene3D" id="1.20.58.1070">
    <property type="match status" value="1"/>
</dbReference>
<dbReference type="GO" id="GO:0000387">
    <property type="term" value="P:spliceosomal snRNP assembly"/>
    <property type="evidence" value="ECO:0007669"/>
    <property type="project" value="InterPro"/>
</dbReference>
<sequence length="359" mass="40487">MESEEGFSEDIANPMKRRYSRSELESLRFAGVDYQRRLWDELSPAPKNSSLRGSRRRRSLPITFSEVLTENFGLGLDELDETDDLANNYLAGNSSGIDVEETFEDDDDSSDGESDSIQRPAFYVEGEPDFESGSPQDGMEYLRRVRWEANQIPKVKVAKLKPNKISNEQTNYMPNIPEIQKCPPNLLPSKQWEEAFSLNFFKIIFHPWSSLLTCLVYIPAIDAATFQAFSGLENPCNQLFNSEISQNSCKKFEGKQWPEGTPTVSAILCMDVVSRAATLQKIISMLETARSLSKNDCQWLFALCVSVDNPLHAETSASLRCLLRKCMSLLAEKSEFDDEVVMLNMLATIAGKYFGQSGK</sequence>
<proteinExistence type="inferred from homology"/>
<organism evidence="3 4">
    <name type="scientific">Dioscorea cayennensis subsp. rotundata</name>
    <name type="common">White Guinea yam</name>
    <name type="synonym">Dioscorea rotundata</name>
    <dbReference type="NCBI Taxonomy" id="55577"/>
    <lineage>
        <taxon>Eukaryota</taxon>
        <taxon>Viridiplantae</taxon>
        <taxon>Streptophyta</taxon>
        <taxon>Embryophyta</taxon>
        <taxon>Tracheophyta</taxon>
        <taxon>Spermatophyta</taxon>
        <taxon>Magnoliopsida</taxon>
        <taxon>Liliopsida</taxon>
        <taxon>Dioscoreales</taxon>
        <taxon>Dioscoreaceae</taxon>
        <taxon>Dioscorea</taxon>
    </lineage>
</organism>
<dbReference type="InterPro" id="IPR035426">
    <property type="entry name" value="Gemin2/Brr1"/>
</dbReference>
<dbReference type="Pfam" id="PF04938">
    <property type="entry name" value="SIP1"/>
    <property type="match status" value="1"/>
</dbReference>
<gene>
    <name evidence="4" type="primary">LOC120261868</name>
</gene>
<evidence type="ECO:0000256" key="1">
    <source>
        <dbReference type="ARBA" id="ARBA00025758"/>
    </source>
</evidence>
<dbReference type="GO" id="GO:0032797">
    <property type="term" value="C:SMN complex"/>
    <property type="evidence" value="ECO:0007669"/>
    <property type="project" value="TreeGrafter"/>
</dbReference>
<feature type="compositionally biased region" description="Acidic residues" evidence="2">
    <location>
        <begin position="98"/>
        <end position="114"/>
    </location>
</feature>
<dbReference type="Proteomes" id="UP001515500">
    <property type="component" value="Chromosome 5"/>
</dbReference>
<name>A0AB40BFB9_DIOCR</name>
<evidence type="ECO:0000313" key="4">
    <source>
        <dbReference type="RefSeq" id="XP_039125810.1"/>
    </source>
</evidence>
<dbReference type="GeneID" id="120261868"/>
<evidence type="ECO:0000313" key="3">
    <source>
        <dbReference type="Proteomes" id="UP001515500"/>
    </source>
</evidence>
<dbReference type="GO" id="GO:0005634">
    <property type="term" value="C:nucleus"/>
    <property type="evidence" value="ECO:0007669"/>
    <property type="project" value="TreeGrafter"/>
</dbReference>
<dbReference type="RefSeq" id="XP_039125810.1">
    <property type="nucleotide sequence ID" value="XM_039269876.1"/>
</dbReference>
<evidence type="ECO:0000256" key="2">
    <source>
        <dbReference type="SAM" id="MobiDB-lite"/>
    </source>
</evidence>
<feature type="region of interest" description="Disordered" evidence="2">
    <location>
        <begin position="91"/>
        <end position="116"/>
    </location>
</feature>
<dbReference type="AlphaFoldDB" id="A0AB40BFB9"/>
<reference evidence="4" key="1">
    <citation type="submission" date="2025-08" db="UniProtKB">
        <authorList>
            <consortium name="RefSeq"/>
        </authorList>
    </citation>
    <scope>IDENTIFICATION</scope>
</reference>
<dbReference type="PANTHER" id="PTHR12794:SF0">
    <property type="entry name" value="GEM-ASSOCIATED PROTEIN 2"/>
    <property type="match status" value="1"/>
</dbReference>
<keyword evidence="3" id="KW-1185">Reference proteome</keyword>
<accession>A0AB40BFB9</accession>
<comment type="similarity">
    <text evidence="1">Belongs to the gemin-2 family.</text>
</comment>
<dbReference type="PANTHER" id="PTHR12794">
    <property type="entry name" value="GEMIN2"/>
    <property type="match status" value="1"/>
</dbReference>
<protein>
    <submittedName>
        <fullName evidence="4">LOW QUALITY PROTEIN: uncharacterized protein LOC120261868</fullName>
    </submittedName>
</protein>